<evidence type="ECO:0000313" key="5">
    <source>
        <dbReference type="Proteomes" id="UP000325134"/>
    </source>
</evidence>
<sequence>MPDIDFWYSIGSTYSFLTIMRLDAWCEENSATVTWRPFNVRAVMSEQRNIPFAGKPVKSAYMWRDIQRRASKYHIHARLPAPYPISDLELANQVALLGMSEGWGKGFTQALYRIWFEEGVEAGSEQAISEALFRCQQDPMPVLARARTPRAEAALKAETDTAIRLGIFGAPSFVVGGEVFWGDDRLEDALSWARVGHVV</sequence>
<dbReference type="InterPro" id="IPR014440">
    <property type="entry name" value="HCCAis_GSTk"/>
</dbReference>
<dbReference type="GO" id="GO:0004602">
    <property type="term" value="F:glutathione peroxidase activity"/>
    <property type="evidence" value="ECO:0007669"/>
    <property type="project" value="TreeGrafter"/>
</dbReference>
<dbReference type="PIRSF" id="PIRSF006386">
    <property type="entry name" value="HCCAis_GSTk"/>
    <property type="match status" value="1"/>
</dbReference>
<name>A0A1M4XVB8_9RHOB</name>
<dbReference type="GO" id="GO:0018845">
    <property type="term" value="F:2-hydroxychromene-2-carboxylate isomerase activity"/>
    <property type="evidence" value="ECO:0007669"/>
    <property type="project" value="UniProtKB-UniRule"/>
</dbReference>
<keyword evidence="5" id="KW-1185">Reference proteome</keyword>
<dbReference type="EMBL" id="FQVK01000013">
    <property type="protein sequence ID" value="SHE97441.1"/>
    <property type="molecule type" value="Genomic_DNA"/>
</dbReference>
<dbReference type="GO" id="GO:0004364">
    <property type="term" value="F:glutathione transferase activity"/>
    <property type="evidence" value="ECO:0007669"/>
    <property type="project" value="TreeGrafter"/>
</dbReference>
<protein>
    <recommendedName>
        <fullName evidence="1">2-hydroxychromene-2-carboxylate isomerase</fullName>
        <ecNumber evidence="1">5.99.1.4</ecNumber>
    </recommendedName>
</protein>
<feature type="domain" description="DSBA-like thioredoxin" evidence="3">
    <location>
        <begin position="4"/>
        <end position="188"/>
    </location>
</feature>
<comment type="similarity">
    <text evidence="1">Belongs to the GST superfamily. NadH family.</text>
</comment>
<dbReference type="CDD" id="cd03022">
    <property type="entry name" value="DsbA_HCCA_Iso"/>
    <property type="match status" value="1"/>
</dbReference>
<dbReference type="AlphaFoldDB" id="A0A1M4XVB8"/>
<accession>A0A1M4XVB8</accession>
<proteinExistence type="inferred from homology"/>
<evidence type="ECO:0000256" key="1">
    <source>
        <dbReference type="PIRNR" id="PIRNR006386"/>
    </source>
</evidence>
<dbReference type="InterPro" id="IPR051924">
    <property type="entry name" value="GST_Kappa/NadH"/>
</dbReference>
<reference evidence="4 5" key="1">
    <citation type="submission" date="2016-11" db="EMBL/GenBank/DDBJ databases">
        <authorList>
            <person name="Varghese N."/>
            <person name="Submissions S."/>
        </authorList>
    </citation>
    <scope>NUCLEOTIDE SEQUENCE [LARGE SCALE GENOMIC DNA]</scope>
    <source>
        <strain evidence="4 5">DSM 29341</strain>
    </source>
</reference>
<feature type="active site" description="Nucleophile" evidence="2">
    <location>
        <position position="12"/>
    </location>
</feature>
<dbReference type="RefSeq" id="WP_149776026.1">
    <property type="nucleotide sequence ID" value="NZ_FQVK01000013.1"/>
</dbReference>
<evidence type="ECO:0000259" key="3">
    <source>
        <dbReference type="Pfam" id="PF01323"/>
    </source>
</evidence>
<dbReference type="GO" id="GO:0006749">
    <property type="term" value="P:glutathione metabolic process"/>
    <property type="evidence" value="ECO:0007669"/>
    <property type="project" value="TreeGrafter"/>
</dbReference>
<dbReference type="InterPro" id="IPR001853">
    <property type="entry name" value="DSBA-like_thioredoxin_dom"/>
</dbReference>
<keyword evidence="1 4" id="KW-0413">Isomerase</keyword>
<dbReference type="PANTHER" id="PTHR42943:SF2">
    <property type="entry name" value="GLUTATHIONE S-TRANSFERASE KAPPA 1"/>
    <property type="match status" value="1"/>
</dbReference>
<comment type="catalytic activity">
    <reaction evidence="1">
        <text>2-hydroxychromene-2-carboxylate = (3E)-4-(2-hydroxyphenyl)-2-oxobut-3-enoate</text>
        <dbReference type="Rhea" id="RHEA:27401"/>
        <dbReference type="ChEBI" id="CHEBI:59350"/>
        <dbReference type="ChEBI" id="CHEBI:59353"/>
        <dbReference type="EC" id="5.99.1.4"/>
    </reaction>
</comment>
<evidence type="ECO:0000256" key="2">
    <source>
        <dbReference type="PIRSR" id="PIRSR006386-1"/>
    </source>
</evidence>
<dbReference type="GO" id="GO:1901170">
    <property type="term" value="P:naphthalene catabolic process"/>
    <property type="evidence" value="ECO:0007669"/>
    <property type="project" value="InterPro"/>
</dbReference>
<evidence type="ECO:0000313" key="4">
    <source>
        <dbReference type="EMBL" id="SHE97441.1"/>
    </source>
</evidence>
<dbReference type="Pfam" id="PF01323">
    <property type="entry name" value="DSBA"/>
    <property type="match status" value="1"/>
</dbReference>
<dbReference type="PANTHER" id="PTHR42943">
    <property type="entry name" value="GLUTATHIONE S-TRANSFERASE KAPPA"/>
    <property type="match status" value="1"/>
</dbReference>
<dbReference type="Gene3D" id="3.40.30.10">
    <property type="entry name" value="Glutaredoxin"/>
    <property type="match status" value="1"/>
</dbReference>
<dbReference type="SUPFAM" id="SSF52833">
    <property type="entry name" value="Thioredoxin-like"/>
    <property type="match status" value="1"/>
</dbReference>
<dbReference type="EC" id="5.99.1.4" evidence="1"/>
<organism evidence="4 5">
    <name type="scientific">Ruegeria intermedia</name>
    <dbReference type="NCBI Taxonomy" id="996115"/>
    <lineage>
        <taxon>Bacteria</taxon>
        <taxon>Pseudomonadati</taxon>
        <taxon>Pseudomonadota</taxon>
        <taxon>Alphaproteobacteria</taxon>
        <taxon>Rhodobacterales</taxon>
        <taxon>Roseobacteraceae</taxon>
        <taxon>Ruegeria</taxon>
    </lineage>
</organism>
<dbReference type="InterPro" id="IPR036249">
    <property type="entry name" value="Thioredoxin-like_sf"/>
</dbReference>
<gene>
    <name evidence="4" type="ORF">SAMN05444279_11310</name>
</gene>
<dbReference type="InterPro" id="IPR044087">
    <property type="entry name" value="NahD-like"/>
</dbReference>
<dbReference type="OrthoDB" id="5244108at2"/>
<dbReference type="Proteomes" id="UP000325134">
    <property type="component" value="Unassembled WGS sequence"/>
</dbReference>